<keyword evidence="4" id="KW-0472">Membrane</keyword>
<reference evidence="6 7" key="1">
    <citation type="journal article" date="2024" name="Front Chem Biol">
        <title>Unveiling the potential of Daldinia eschscholtzii MFLUCC 19-0629 through bioactivity and bioinformatics studies for enhanced sustainable agriculture production.</title>
        <authorList>
            <person name="Brooks S."/>
            <person name="Weaver J.A."/>
            <person name="Klomchit A."/>
            <person name="Alharthi S.A."/>
            <person name="Onlamun T."/>
            <person name="Nurani R."/>
            <person name="Vong T.K."/>
            <person name="Alberti F."/>
            <person name="Greco C."/>
        </authorList>
    </citation>
    <scope>NUCLEOTIDE SEQUENCE [LARGE SCALE GENOMIC DNA]</scope>
    <source>
        <strain evidence="6">MFLUCC 19-0629</strain>
    </source>
</reference>
<feature type="transmembrane region" description="Helical" evidence="4">
    <location>
        <begin position="151"/>
        <end position="172"/>
    </location>
</feature>
<feature type="transmembrane region" description="Helical" evidence="4">
    <location>
        <begin position="319"/>
        <end position="341"/>
    </location>
</feature>
<dbReference type="EMBL" id="JBANMG010000008">
    <property type="protein sequence ID" value="KAK6950370.1"/>
    <property type="molecule type" value="Genomic_DNA"/>
</dbReference>
<name>A0AAX6MCI5_9PEZI</name>
<comment type="caution">
    <text evidence="6">The sequence shown here is derived from an EMBL/GenBank/DDBJ whole genome shotgun (WGS) entry which is preliminary data.</text>
</comment>
<evidence type="ECO:0000256" key="4">
    <source>
        <dbReference type="SAM" id="Phobius"/>
    </source>
</evidence>
<feature type="transmembrane region" description="Helical" evidence="4">
    <location>
        <begin position="347"/>
        <end position="369"/>
    </location>
</feature>
<dbReference type="PROSITE" id="PS50850">
    <property type="entry name" value="MFS"/>
    <property type="match status" value="1"/>
</dbReference>
<dbReference type="InterPro" id="IPR020846">
    <property type="entry name" value="MFS_dom"/>
</dbReference>
<dbReference type="AlphaFoldDB" id="A0AAX6MCI5"/>
<evidence type="ECO:0000256" key="2">
    <source>
        <dbReference type="ARBA" id="ARBA00006727"/>
    </source>
</evidence>
<proteinExistence type="inferred from homology"/>
<dbReference type="InterPro" id="IPR036259">
    <property type="entry name" value="MFS_trans_sf"/>
</dbReference>
<dbReference type="Gene3D" id="1.20.1250.20">
    <property type="entry name" value="MFS general substrate transporter like domains"/>
    <property type="match status" value="2"/>
</dbReference>
<dbReference type="Proteomes" id="UP001369815">
    <property type="component" value="Unassembled WGS sequence"/>
</dbReference>
<dbReference type="InterPro" id="IPR011701">
    <property type="entry name" value="MFS"/>
</dbReference>
<feature type="transmembrane region" description="Helical" evidence="4">
    <location>
        <begin position="419"/>
        <end position="439"/>
    </location>
</feature>
<dbReference type="PANTHER" id="PTHR11360:SF130">
    <property type="entry name" value="MAJOR FACILITATOR SUPERFAMILY (MFS) PROFILE DOMAIN-CONTAINING PROTEIN-RELATED"/>
    <property type="match status" value="1"/>
</dbReference>
<feature type="transmembrane region" description="Helical" evidence="4">
    <location>
        <begin position="97"/>
        <end position="115"/>
    </location>
</feature>
<dbReference type="PANTHER" id="PTHR11360">
    <property type="entry name" value="MONOCARBOXYLATE TRANSPORTER"/>
    <property type="match status" value="1"/>
</dbReference>
<accession>A0AAX6MCI5</accession>
<dbReference type="SUPFAM" id="SSF103473">
    <property type="entry name" value="MFS general substrate transporter"/>
    <property type="match status" value="1"/>
</dbReference>
<comment type="subcellular location">
    <subcellularLocation>
        <location evidence="1">Membrane</location>
        <topology evidence="1">Multi-pass membrane protein</topology>
    </subcellularLocation>
</comment>
<dbReference type="GO" id="GO:0022857">
    <property type="term" value="F:transmembrane transporter activity"/>
    <property type="evidence" value="ECO:0007669"/>
    <property type="project" value="InterPro"/>
</dbReference>
<feature type="transmembrane region" description="Helical" evidence="4">
    <location>
        <begin position="184"/>
        <end position="203"/>
    </location>
</feature>
<feature type="transmembrane region" description="Helical" evidence="4">
    <location>
        <begin position="292"/>
        <end position="312"/>
    </location>
</feature>
<keyword evidence="4" id="KW-0812">Transmembrane</keyword>
<dbReference type="InterPro" id="IPR050327">
    <property type="entry name" value="Proton-linked_MCT"/>
</dbReference>
<feature type="compositionally biased region" description="Polar residues" evidence="3">
    <location>
        <begin position="1"/>
        <end position="14"/>
    </location>
</feature>
<feature type="transmembrane region" description="Helical" evidence="4">
    <location>
        <begin position="127"/>
        <end position="145"/>
    </location>
</feature>
<evidence type="ECO:0000256" key="3">
    <source>
        <dbReference type="SAM" id="MobiDB-lite"/>
    </source>
</evidence>
<feature type="transmembrane region" description="Helical" evidence="4">
    <location>
        <begin position="215"/>
        <end position="235"/>
    </location>
</feature>
<feature type="transmembrane region" description="Helical" evidence="4">
    <location>
        <begin position="256"/>
        <end position="280"/>
    </location>
</feature>
<comment type="similarity">
    <text evidence="2">Belongs to the major facilitator superfamily. Monocarboxylate porter (TC 2.A.1.13) family.</text>
</comment>
<evidence type="ECO:0000313" key="7">
    <source>
        <dbReference type="Proteomes" id="UP001369815"/>
    </source>
</evidence>
<feature type="region of interest" description="Disordered" evidence="3">
    <location>
        <begin position="1"/>
        <end position="55"/>
    </location>
</feature>
<dbReference type="GO" id="GO:0016020">
    <property type="term" value="C:membrane"/>
    <property type="evidence" value="ECO:0007669"/>
    <property type="project" value="UniProtKB-SubCell"/>
</dbReference>
<sequence>MSNISVSENEASSSEPEKKNSPAVIEESPELQRASSSTVPPDVPSDEPPDAPDGGWSAWSQVVSAHIANMISWGYGTGFSVFQLYYKQTMNLPAVQVSWIGSVQIFLCFLVGVASGRLSDGGHSRQLYATGAIICIFGMFMTSLTNTYWQILLAQGFCQGIGAGLVFMPASANVAVYFKKNRSFAIAASGCGSSSGAILYPAVVQFLVPSVGFPWAVRICGFISIALAIVGFRLLKPRELHRVPAPYLDLKAFKSLPYSLFTAGSFLVYFSLFTILIYINSFAREILELSDITSVEFILVTNAIAIAARPIFGFLADKFLGPVETFGLNCVALGVMAFGWIGVHERIAMYVYSAFVGFVNGGAQGLFTSAISSFVPDLRKMGTWIGMTFGLCGFATLAGPPTMGAIVDANGGKYLWAQVWAGSTIVIRGIMVLISSRLVSRNSAKPSAI</sequence>
<organism evidence="6 7">
    <name type="scientific">Daldinia eschscholtzii</name>
    <dbReference type="NCBI Taxonomy" id="292717"/>
    <lineage>
        <taxon>Eukaryota</taxon>
        <taxon>Fungi</taxon>
        <taxon>Dikarya</taxon>
        <taxon>Ascomycota</taxon>
        <taxon>Pezizomycotina</taxon>
        <taxon>Sordariomycetes</taxon>
        <taxon>Xylariomycetidae</taxon>
        <taxon>Xylariales</taxon>
        <taxon>Hypoxylaceae</taxon>
        <taxon>Daldinia</taxon>
    </lineage>
</organism>
<keyword evidence="7" id="KW-1185">Reference proteome</keyword>
<keyword evidence="4" id="KW-1133">Transmembrane helix</keyword>
<feature type="transmembrane region" description="Helical" evidence="4">
    <location>
        <begin position="381"/>
        <end position="399"/>
    </location>
</feature>
<feature type="domain" description="Major facilitator superfamily (MFS) profile" evidence="5">
    <location>
        <begin position="61"/>
        <end position="447"/>
    </location>
</feature>
<evidence type="ECO:0000259" key="5">
    <source>
        <dbReference type="PROSITE" id="PS50850"/>
    </source>
</evidence>
<protein>
    <recommendedName>
        <fullName evidence="5">Major facilitator superfamily (MFS) profile domain-containing protein</fullName>
    </recommendedName>
</protein>
<dbReference type="Pfam" id="PF07690">
    <property type="entry name" value="MFS_1"/>
    <property type="match status" value="1"/>
</dbReference>
<gene>
    <name evidence="6" type="ORF">Daesc_008697</name>
</gene>
<evidence type="ECO:0000313" key="6">
    <source>
        <dbReference type="EMBL" id="KAK6950370.1"/>
    </source>
</evidence>
<evidence type="ECO:0000256" key="1">
    <source>
        <dbReference type="ARBA" id="ARBA00004141"/>
    </source>
</evidence>